<keyword evidence="2" id="KW-0472">Membrane</keyword>
<reference evidence="3 4" key="1">
    <citation type="submission" date="2018-11" db="EMBL/GenBank/DDBJ databases">
        <authorList>
            <consortium name="Pathogen Informatics"/>
        </authorList>
    </citation>
    <scope>NUCLEOTIDE SEQUENCE [LARGE SCALE GENOMIC DNA]</scope>
    <source>
        <strain evidence="3 4">Zambia</strain>
    </source>
</reference>
<feature type="region of interest" description="Disordered" evidence="1">
    <location>
        <begin position="254"/>
        <end position="302"/>
    </location>
</feature>
<dbReference type="Proteomes" id="UP000277204">
    <property type="component" value="Unassembled WGS sequence"/>
</dbReference>
<organism evidence="3 4">
    <name type="scientific">Schistosoma margrebowiei</name>
    <dbReference type="NCBI Taxonomy" id="48269"/>
    <lineage>
        <taxon>Eukaryota</taxon>
        <taxon>Metazoa</taxon>
        <taxon>Spiralia</taxon>
        <taxon>Lophotrochozoa</taxon>
        <taxon>Platyhelminthes</taxon>
        <taxon>Trematoda</taxon>
        <taxon>Digenea</taxon>
        <taxon>Strigeidida</taxon>
        <taxon>Schistosomatoidea</taxon>
        <taxon>Schistosomatidae</taxon>
        <taxon>Schistosoma</taxon>
    </lineage>
</organism>
<evidence type="ECO:0000313" key="3">
    <source>
        <dbReference type="EMBL" id="VDO96242.1"/>
    </source>
</evidence>
<name>A0A183M6E9_9TREM</name>
<proteinExistence type="predicted"/>
<gene>
    <name evidence="3" type="ORF">SMRZ_LOCUS11624</name>
</gene>
<keyword evidence="2" id="KW-0812">Transmembrane</keyword>
<evidence type="ECO:0000256" key="1">
    <source>
        <dbReference type="SAM" id="MobiDB-lite"/>
    </source>
</evidence>
<keyword evidence="4" id="KW-1185">Reference proteome</keyword>
<feature type="compositionally biased region" description="Polar residues" evidence="1">
    <location>
        <begin position="255"/>
        <end position="268"/>
    </location>
</feature>
<dbReference type="EMBL" id="UZAI01006649">
    <property type="protein sequence ID" value="VDO96242.1"/>
    <property type="molecule type" value="Genomic_DNA"/>
</dbReference>
<dbReference type="AlphaFoldDB" id="A0A183M6E9"/>
<evidence type="ECO:0000256" key="2">
    <source>
        <dbReference type="SAM" id="Phobius"/>
    </source>
</evidence>
<accession>A0A183M6E9</accession>
<keyword evidence="2" id="KW-1133">Transmembrane helix</keyword>
<feature type="compositionally biased region" description="Low complexity" evidence="1">
    <location>
        <begin position="269"/>
        <end position="290"/>
    </location>
</feature>
<dbReference type="InterPro" id="IPR022096">
    <property type="entry name" value="SBF1/SBF2"/>
</dbReference>
<evidence type="ECO:0000313" key="4">
    <source>
        <dbReference type="Proteomes" id="UP000277204"/>
    </source>
</evidence>
<dbReference type="Pfam" id="PF12335">
    <property type="entry name" value="SBF2"/>
    <property type="match status" value="1"/>
</dbReference>
<sequence>MHTSCYLGFLNCIYLRSGVENLIQYLSFKMSTRCLLSYRVKITAKVFNGNVVYHKPEPRFVPQGLQLDRQIFKAEMFPDKYRVIHEFVDDIFNQHITEALKRRNTIRQDLKSRPMRRLFVDELRSYIIPEAPVSPTVAINNFLGNMTINRSTYERRAVLTWEQFELIVDLLDEALRQETQSKDSGITPIIMDISTRLCTELGDVRYYANMSHQIQRHEIWRNMPFWESLFNEQVNNQIRLLYIDFCEEERKSHKYQQGNQYQHSHTMNISNGHSWSSSSSSPSDSRTKQSINSPERNDKSSVIIVGRKNSNNNNINNNNQKSNVSLIIILNLGIFVFINYLFSIG</sequence>
<protein>
    <submittedName>
        <fullName evidence="3">Uncharacterized protein</fullName>
    </submittedName>
</protein>
<dbReference type="STRING" id="48269.A0A183M6E9"/>
<feature type="transmembrane region" description="Helical" evidence="2">
    <location>
        <begin position="324"/>
        <end position="342"/>
    </location>
</feature>